<dbReference type="SUPFAM" id="SSF55486">
    <property type="entry name" value="Metalloproteases ('zincins'), catalytic domain"/>
    <property type="match status" value="1"/>
</dbReference>
<keyword evidence="6 11" id="KW-0479">Metal-binding</keyword>
<evidence type="ECO:0000313" key="16">
    <source>
        <dbReference type="WBParaSite" id="MBELARI_LOCUS8658"/>
    </source>
</evidence>
<comment type="function">
    <text evidence="12">Component of the 90S pre-ribosome involved in the maturation of rRNAs. Required for early cleavages of the pre-RNAs in the 40S ribosomal subunit maturation pathway.</text>
</comment>
<dbReference type="InterPro" id="IPR001567">
    <property type="entry name" value="Pept_M3A_M3B_dom"/>
</dbReference>
<comment type="subunit">
    <text evidence="12">Associates with 90S and pre-40S pre-ribosomal particles.</text>
</comment>
<evidence type="ECO:0000256" key="7">
    <source>
        <dbReference type="ARBA" id="ARBA00022801"/>
    </source>
</evidence>
<keyword evidence="15" id="KW-1185">Reference proteome</keyword>
<keyword evidence="7 11" id="KW-0378">Hydrolase</keyword>
<evidence type="ECO:0000256" key="6">
    <source>
        <dbReference type="ARBA" id="ARBA00022723"/>
    </source>
</evidence>
<evidence type="ECO:0000256" key="4">
    <source>
        <dbReference type="ARBA" id="ARBA00022552"/>
    </source>
</evidence>
<dbReference type="GO" id="GO:0006508">
    <property type="term" value="P:proteolysis"/>
    <property type="evidence" value="ECO:0007669"/>
    <property type="project" value="UniProtKB-KW"/>
</dbReference>
<dbReference type="Pfam" id="PF01432">
    <property type="entry name" value="Peptidase_M3"/>
    <property type="match status" value="1"/>
</dbReference>
<dbReference type="PANTHER" id="PTHR21738">
    <property type="entry name" value="RIBOSOMAL RNA PROCESSING PROTEIN 36 HOMOLOG"/>
    <property type="match status" value="1"/>
</dbReference>
<evidence type="ECO:0000256" key="8">
    <source>
        <dbReference type="ARBA" id="ARBA00022833"/>
    </source>
</evidence>
<reference evidence="16" key="1">
    <citation type="submission" date="2024-02" db="UniProtKB">
        <authorList>
            <consortium name="WormBaseParasite"/>
        </authorList>
    </citation>
    <scope>IDENTIFICATION</scope>
</reference>
<evidence type="ECO:0000256" key="10">
    <source>
        <dbReference type="ARBA" id="ARBA00023242"/>
    </source>
</evidence>
<comment type="subcellular location">
    <subcellularLocation>
        <location evidence="1 12">Nucleus</location>
        <location evidence="1 12">Nucleolus</location>
    </subcellularLocation>
</comment>
<dbReference type="GO" id="GO:0000462">
    <property type="term" value="P:maturation of SSU-rRNA from tricistronic rRNA transcript (SSU-rRNA, 5.8S rRNA, LSU-rRNA)"/>
    <property type="evidence" value="ECO:0007669"/>
    <property type="project" value="TreeGrafter"/>
</dbReference>
<feature type="compositionally biased region" description="Acidic residues" evidence="13">
    <location>
        <begin position="274"/>
        <end position="284"/>
    </location>
</feature>
<sequence length="388" mass="44493">MYYRKLWSEMLALDIHETFRLEGDEPTTGQRLKTAVLERGAGDVAKELYRRFQGRDPSMATASTAEDGKETVVKEIPPALDKLLLLMFEHKQMREWLAQLKRDKIIRERLITQKNDNNRNDGFFGMLEISLLARFNEQMLPMFTVIRELAGIQLAPHLCEPDINKYIDDPAVQQLQQQQQELDFSSQPTRASLGGVAFKQDAVNLAKMMTSEQITVDLNAGTNQVEEKQKEMPAWLAPIAMGEEINNVEIFNDNQESTTLHLSMLAELEGGTNEPEETNEESADQGEALPEQAEEQESEEEEETPEVTVQGVKYAFDQEVPTQRKTTQFKRVNSKRPREISSKKPVSKFRDIYANEKKTERISIDPRFDSRYGELNQAHFGTKLYPYP</sequence>
<name>A0AAF3FN96_9BILA</name>
<dbReference type="GO" id="GO:0005730">
    <property type="term" value="C:nucleolus"/>
    <property type="evidence" value="ECO:0007669"/>
    <property type="project" value="UniProtKB-SubCell"/>
</dbReference>
<dbReference type="WBParaSite" id="MBELARI_LOCUS8658">
    <property type="protein sequence ID" value="MBELARI_LOCUS8658"/>
    <property type="gene ID" value="MBELARI_LOCUS8658"/>
</dbReference>
<keyword evidence="5 11" id="KW-0645">Protease</keyword>
<evidence type="ECO:0000256" key="11">
    <source>
        <dbReference type="RuleBase" id="RU003435"/>
    </source>
</evidence>
<comment type="similarity">
    <text evidence="11">Belongs to the peptidase M3 family.</text>
</comment>
<dbReference type="GO" id="GO:0030686">
    <property type="term" value="C:90S preribosome"/>
    <property type="evidence" value="ECO:0007669"/>
    <property type="project" value="TreeGrafter"/>
</dbReference>
<evidence type="ECO:0000256" key="2">
    <source>
        <dbReference type="ARBA" id="ARBA00009418"/>
    </source>
</evidence>
<feature type="region of interest" description="Disordered" evidence="13">
    <location>
        <begin position="269"/>
        <end position="309"/>
    </location>
</feature>
<dbReference type="GO" id="GO:0004222">
    <property type="term" value="F:metalloendopeptidase activity"/>
    <property type="evidence" value="ECO:0007669"/>
    <property type="project" value="InterPro"/>
</dbReference>
<comment type="cofactor">
    <cofactor evidence="11">
        <name>Zn(2+)</name>
        <dbReference type="ChEBI" id="CHEBI:29105"/>
    </cofactor>
    <text evidence="11">Binds 1 zinc ion.</text>
</comment>
<keyword evidence="9 11" id="KW-0482">Metalloprotease</keyword>
<dbReference type="InterPro" id="IPR009292">
    <property type="entry name" value="RRP36"/>
</dbReference>
<evidence type="ECO:0000256" key="12">
    <source>
        <dbReference type="RuleBase" id="RU368027"/>
    </source>
</evidence>
<feature type="compositionally biased region" description="Basic and acidic residues" evidence="13">
    <location>
        <begin position="336"/>
        <end position="347"/>
    </location>
</feature>
<evidence type="ECO:0000256" key="5">
    <source>
        <dbReference type="ARBA" id="ARBA00022670"/>
    </source>
</evidence>
<comment type="similarity">
    <text evidence="2 12">Belongs to the RRP36 family.</text>
</comment>
<organism evidence="15 16">
    <name type="scientific">Mesorhabditis belari</name>
    <dbReference type="NCBI Taxonomy" id="2138241"/>
    <lineage>
        <taxon>Eukaryota</taxon>
        <taxon>Metazoa</taxon>
        <taxon>Ecdysozoa</taxon>
        <taxon>Nematoda</taxon>
        <taxon>Chromadorea</taxon>
        <taxon>Rhabditida</taxon>
        <taxon>Rhabditina</taxon>
        <taxon>Rhabditomorpha</taxon>
        <taxon>Rhabditoidea</taxon>
        <taxon>Rhabditidae</taxon>
        <taxon>Mesorhabditinae</taxon>
        <taxon>Mesorhabditis</taxon>
    </lineage>
</organism>
<protein>
    <recommendedName>
        <fullName evidence="12">rRNA biogenesis protein RRP36</fullName>
    </recommendedName>
</protein>
<dbReference type="InterPro" id="IPR024077">
    <property type="entry name" value="Neurolysin/TOP_dom2"/>
</dbReference>
<evidence type="ECO:0000256" key="13">
    <source>
        <dbReference type="SAM" id="MobiDB-lite"/>
    </source>
</evidence>
<dbReference type="Gene3D" id="1.10.1370.10">
    <property type="entry name" value="Neurolysin, domain 3"/>
    <property type="match status" value="1"/>
</dbReference>
<keyword evidence="10 12" id="KW-0539">Nucleus</keyword>
<keyword evidence="4 12" id="KW-0698">rRNA processing</keyword>
<evidence type="ECO:0000313" key="15">
    <source>
        <dbReference type="Proteomes" id="UP000887575"/>
    </source>
</evidence>
<accession>A0AAF3FN96</accession>
<keyword evidence="12" id="KW-0687">Ribonucleoprotein</keyword>
<dbReference type="Pfam" id="PF06102">
    <property type="entry name" value="RRP36"/>
    <property type="match status" value="1"/>
</dbReference>
<feature type="domain" description="Peptidase M3A/M3B catalytic" evidence="14">
    <location>
        <begin position="1"/>
        <end position="61"/>
    </location>
</feature>
<evidence type="ECO:0000256" key="9">
    <source>
        <dbReference type="ARBA" id="ARBA00023049"/>
    </source>
</evidence>
<dbReference type="Proteomes" id="UP000887575">
    <property type="component" value="Unassembled WGS sequence"/>
</dbReference>
<evidence type="ECO:0000256" key="1">
    <source>
        <dbReference type="ARBA" id="ARBA00004604"/>
    </source>
</evidence>
<dbReference type="PANTHER" id="PTHR21738:SF0">
    <property type="entry name" value="RIBOSOMAL RNA PROCESSING PROTEIN 36 HOMOLOG"/>
    <property type="match status" value="1"/>
</dbReference>
<dbReference type="AlphaFoldDB" id="A0AAF3FN96"/>
<keyword evidence="8 11" id="KW-0862">Zinc</keyword>
<evidence type="ECO:0000256" key="3">
    <source>
        <dbReference type="ARBA" id="ARBA00022517"/>
    </source>
</evidence>
<evidence type="ECO:0000259" key="14">
    <source>
        <dbReference type="Pfam" id="PF01432"/>
    </source>
</evidence>
<feature type="region of interest" description="Disordered" evidence="13">
    <location>
        <begin position="322"/>
        <end position="347"/>
    </location>
</feature>
<feature type="compositionally biased region" description="Acidic residues" evidence="13">
    <location>
        <begin position="292"/>
        <end position="305"/>
    </location>
</feature>
<keyword evidence="3 12" id="KW-0690">Ribosome biogenesis</keyword>
<dbReference type="GO" id="GO:0046872">
    <property type="term" value="F:metal ion binding"/>
    <property type="evidence" value="ECO:0007669"/>
    <property type="project" value="UniProtKB-UniRule"/>
</dbReference>
<proteinExistence type="inferred from homology"/>
<feature type="compositionally biased region" description="Polar residues" evidence="13">
    <location>
        <begin position="322"/>
        <end position="331"/>
    </location>
</feature>